<keyword evidence="2" id="KW-1185">Reference proteome</keyword>
<dbReference type="Proteomes" id="UP000054387">
    <property type="component" value="Unassembled WGS sequence"/>
</dbReference>
<dbReference type="InterPro" id="IPR006311">
    <property type="entry name" value="TAT_signal"/>
</dbReference>
<dbReference type="InterPro" id="IPR015943">
    <property type="entry name" value="WD40/YVTN_repeat-like_dom_sf"/>
</dbReference>
<organism evidence="1 2">
    <name type="scientific">Haloprofundus marisrubri</name>
    <dbReference type="NCBI Taxonomy" id="1514971"/>
    <lineage>
        <taxon>Archaea</taxon>
        <taxon>Methanobacteriati</taxon>
        <taxon>Methanobacteriota</taxon>
        <taxon>Stenosarchaea group</taxon>
        <taxon>Halobacteria</taxon>
        <taxon>Halobacteriales</taxon>
        <taxon>Haloferacaceae</taxon>
        <taxon>Haloprofundus</taxon>
    </lineage>
</organism>
<name>A0A0W1R430_9EURY</name>
<dbReference type="EMBL" id="LOPU01000034">
    <property type="protein sequence ID" value="KTG08111.1"/>
    <property type="molecule type" value="Genomic_DNA"/>
</dbReference>
<gene>
    <name evidence="1" type="ORF">AUR64_00600</name>
</gene>
<accession>A0A0W1R430</accession>
<dbReference type="InterPro" id="IPR011044">
    <property type="entry name" value="Quino_amine_DH_bsu"/>
</dbReference>
<evidence type="ECO:0008006" key="3">
    <source>
        <dbReference type="Google" id="ProtNLM"/>
    </source>
</evidence>
<dbReference type="RefSeq" id="WP_058583193.1">
    <property type="nucleotide sequence ID" value="NZ_LOPU01000034.1"/>
</dbReference>
<reference evidence="1 2" key="1">
    <citation type="submission" date="2015-12" db="EMBL/GenBank/DDBJ databases">
        <title>Haloprofundus marisrubri gen. nov., sp. nov., an extremely halophilic archaeon isolated from the Discovery deep brine-seawater interface in the Red Sea.</title>
        <authorList>
            <person name="Zhang G."/>
            <person name="Stingl U."/>
            <person name="Rashid M."/>
        </authorList>
    </citation>
    <scope>NUCLEOTIDE SEQUENCE [LARGE SCALE GENOMIC DNA]</scope>
    <source>
        <strain evidence="1 2">SB9</strain>
    </source>
</reference>
<dbReference type="SUPFAM" id="SSF110296">
    <property type="entry name" value="Oligoxyloglucan reducing end-specific cellobiohydrolase"/>
    <property type="match status" value="1"/>
</dbReference>
<sequence>MSQLPKGTRRAFLKAGAVTAVGVGTLSGGATAAVNGWSEVDSPTGQTLYDAVMTTEGPYAVGAGGVVLARRADGWQPVLERGPTVQSNPLRGADVTDDGRNVWFCGGSGVIGQYDVVDEQLTDYSAPMGKTSTWLNLAVVGTAGSETVYLVNGSGEFLSGTKTPDGGMDWGEVFKPGGGSSAPGIDFYSETEGYVTDTNSKVYRTTDGGETWTDVGIPGAGVGLFDVGALNEGDLDVAGAGGKIFRLNDGDGKGWKRKNVGSNTVLSLVRAGAAGLAAGTGGFVYDRRKNKWTKTETPTTSTLRGVALDATDSYPDVSVGDGGSIIERGEFAASLPNSISITTSSSDTTEYRFTVDGAVRETGTVESDDTVQNSVLSDDVVTGSVGGSDDDDSYTFSGEITDFEVTSGSTQNITISVDGTAKTVAELADEPWIEVESPTGQTLYSAVQTQEGPYAVGAGGDVLARRADGWEQVLDAGPTTESNTLRDAAVTDDGRNVWFAGGSGVVGQYDVTDEQLTDYSAPKEKTSTWEGIAVTGDAGAETVHLVNGSGEVLRGTKNSEGGMDWGTAFKPGGGSSMKAIDFLDSQTGYICDTNAKVYETTDGGRSYTDIGISGGSVGLYGITATARDDIVVAAGDGTLFRYNGAVWTKLYAGGNALFGVDRFAETGLVAGNGGTVYELTQDGWEPDETPTTATLQGVVLDGTGTYPDVAVGASGTIIERGEYTAPPSDDEETFADWTTAESPTGQTLYGVVQSQEGPYAVGGGGDVLARRADGWVRVLDTGPTTESNTLRDAAVTDDGRNVWFAGGSGVVGQYDVADEQLTDYSAPNGKTSTWEGVAVTGNADTETVHLVNGSGEVLRGTKNSEGGMDWGEAFKPGGGSSMKGIDFLDSQTGYICDTNAKVYETTDGWRSYSTLGISGGSVGLYDVTATARDDIVVAGGDGSLFRYNGAVWTKNEAGSRALFGVDRFEEAGAAAGAGGAMYVLTGEGWEPEETPTTAILQGVALDETGSYPDVAVGANGTIIERGEYTAPPSEDDPSFAGWTEATSPTGQSLNAVVEGADGPYAVGGGGRVVTRRDGSWQLVVEKGPTGEENTLTGAGVTDDGARVWFCGGSGAIGQYDVTDGTLTDYSAPLGKTSTWEAMAVAGPAGSERVLLVNGSGEALAGEKASDGSMNWGEVVKPGGGSSAKDVTFLDSQTGYVCDTNAKVYETTDGGENYTTIGIDGGSVGLYGVAAAARDDLSVAGGDGSVLQYNGAVWTKLSVSAGALYTIDRVGSDGLVAGGGGRIFARTDEGWQQTETPVTERLDGVAFVSDGPDVAVGANGTILERDD</sequence>
<comment type="caution">
    <text evidence="1">The sequence shown here is derived from an EMBL/GenBank/DDBJ whole genome shotgun (WGS) entry which is preliminary data.</text>
</comment>
<dbReference type="PROSITE" id="PS51318">
    <property type="entry name" value="TAT"/>
    <property type="match status" value="1"/>
</dbReference>
<evidence type="ECO:0000313" key="1">
    <source>
        <dbReference type="EMBL" id="KTG08111.1"/>
    </source>
</evidence>
<protein>
    <recommendedName>
        <fullName evidence="3">Photosynthesis system II assembly factor Ycf48/Hcf136-like domain-containing protein</fullName>
    </recommendedName>
</protein>
<dbReference type="SUPFAM" id="SSF50969">
    <property type="entry name" value="YVTN repeat-like/Quinoprotein amine dehydrogenase"/>
    <property type="match status" value="1"/>
</dbReference>
<dbReference type="STRING" id="1514971.AUR64_00600"/>
<dbReference type="Gene3D" id="2.130.10.10">
    <property type="entry name" value="YVTN repeat-like/Quinoprotein amine dehydrogenase"/>
    <property type="match status" value="1"/>
</dbReference>
<proteinExistence type="predicted"/>
<dbReference type="SUPFAM" id="SSF101908">
    <property type="entry name" value="Putative isomerase YbhE"/>
    <property type="match status" value="1"/>
</dbReference>
<evidence type="ECO:0000313" key="2">
    <source>
        <dbReference type="Proteomes" id="UP000054387"/>
    </source>
</evidence>
<dbReference type="OrthoDB" id="304954at2157"/>